<organism evidence="3 4">
    <name type="scientific">Aphanomyces astaci</name>
    <name type="common">Crayfish plague agent</name>
    <dbReference type="NCBI Taxonomy" id="112090"/>
    <lineage>
        <taxon>Eukaryota</taxon>
        <taxon>Sar</taxon>
        <taxon>Stramenopiles</taxon>
        <taxon>Oomycota</taxon>
        <taxon>Saprolegniomycetes</taxon>
        <taxon>Saprolegniales</taxon>
        <taxon>Verrucalvaceae</taxon>
        <taxon>Aphanomyces</taxon>
    </lineage>
</organism>
<feature type="compositionally biased region" description="Low complexity" evidence="2">
    <location>
        <begin position="19"/>
        <end position="30"/>
    </location>
</feature>
<dbReference type="Proteomes" id="UP000266643">
    <property type="component" value="Unassembled WGS sequence"/>
</dbReference>
<dbReference type="EMBL" id="QUTD01005764">
    <property type="protein sequence ID" value="RHY59701.1"/>
    <property type="molecule type" value="Genomic_DNA"/>
</dbReference>
<accession>A0A397D6K3</accession>
<feature type="region of interest" description="Disordered" evidence="2">
    <location>
        <begin position="250"/>
        <end position="276"/>
    </location>
</feature>
<feature type="region of interest" description="Disordered" evidence="2">
    <location>
        <begin position="472"/>
        <end position="543"/>
    </location>
</feature>
<feature type="region of interest" description="Disordered" evidence="2">
    <location>
        <begin position="153"/>
        <end position="192"/>
    </location>
</feature>
<feature type="compositionally biased region" description="Polar residues" evidence="2">
    <location>
        <begin position="161"/>
        <end position="192"/>
    </location>
</feature>
<evidence type="ECO:0000256" key="1">
    <source>
        <dbReference type="SAM" id="Coils"/>
    </source>
</evidence>
<protein>
    <submittedName>
        <fullName evidence="3">Uncharacterized protein</fullName>
    </submittedName>
</protein>
<feature type="compositionally biased region" description="Basic and acidic residues" evidence="2">
    <location>
        <begin position="816"/>
        <end position="831"/>
    </location>
</feature>
<feature type="region of interest" description="Disordered" evidence="2">
    <location>
        <begin position="1"/>
        <end position="45"/>
    </location>
</feature>
<evidence type="ECO:0000313" key="3">
    <source>
        <dbReference type="EMBL" id="RHY59701.1"/>
    </source>
</evidence>
<feature type="coiled-coil region" evidence="1">
    <location>
        <begin position="969"/>
        <end position="1086"/>
    </location>
</feature>
<name>A0A397D6K3_APHAT</name>
<feature type="region of interest" description="Disordered" evidence="2">
    <location>
        <begin position="816"/>
        <end position="846"/>
    </location>
</feature>
<gene>
    <name evidence="3" type="ORF">DYB30_006461</name>
</gene>
<feature type="compositionally biased region" description="Polar residues" evidence="2">
    <location>
        <begin position="832"/>
        <end position="846"/>
    </location>
</feature>
<feature type="compositionally biased region" description="Low complexity" evidence="2">
    <location>
        <begin position="422"/>
        <end position="432"/>
    </location>
</feature>
<feature type="compositionally biased region" description="Basic and acidic residues" evidence="2">
    <location>
        <begin position="250"/>
        <end position="268"/>
    </location>
</feature>
<feature type="region of interest" description="Disordered" evidence="2">
    <location>
        <begin position="87"/>
        <end position="133"/>
    </location>
</feature>
<proteinExistence type="predicted"/>
<feature type="coiled-coil region" evidence="1">
    <location>
        <begin position="725"/>
        <end position="759"/>
    </location>
</feature>
<feature type="compositionally biased region" description="Polar residues" evidence="2">
    <location>
        <begin position="369"/>
        <end position="418"/>
    </location>
</feature>
<keyword evidence="1" id="KW-0175">Coiled coil</keyword>
<feature type="compositionally biased region" description="Polar residues" evidence="2">
    <location>
        <begin position="122"/>
        <end position="133"/>
    </location>
</feature>
<evidence type="ECO:0000313" key="4">
    <source>
        <dbReference type="Proteomes" id="UP000266643"/>
    </source>
</evidence>
<reference evidence="3 4" key="1">
    <citation type="submission" date="2018-08" db="EMBL/GenBank/DDBJ databases">
        <title>Aphanomyces genome sequencing and annotation.</title>
        <authorList>
            <person name="Minardi D."/>
            <person name="Oidtmann B."/>
            <person name="Van Der Giezen M."/>
            <person name="Studholme D.J."/>
        </authorList>
    </citation>
    <scope>NUCLEOTIDE SEQUENCE [LARGE SCALE GENOMIC DNA]</scope>
    <source>
        <strain evidence="3 4">D2</strain>
    </source>
</reference>
<dbReference type="AlphaFoldDB" id="A0A397D6K3"/>
<feature type="region of interest" description="Disordered" evidence="2">
    <location>
        <begin position="301"/>
        <end position="325"/>
    </location>
</feature>
<feature type="region of interest" description="Disordered" evidence="2">
    <location>
        <begin position="339"/>
        <end position="432"/>
    </location>
</feature>
<feature type="compositionally biased region" description="Low complexity" evidence="2">
    <location>
        <begin position="492"/>
        <end position="508"/>
    </location>
</feature>
<dbReference type="VEuPathDB" id="FungiDB:H257_12187"/>
<feature type="coiled-coil region" evidence="1">
    <location>
        <begin position="563"/>
        <end position="590"/>
    </location>
</feature>
<comment type="caution">
    <text evidence="3">The sequence shown here is derived from an EMBL/GenBank/DDBJ whole genome shotgun (WGS) entry which is preliminary data.</text>
</comment>
<sequence>MTGTNSRSLHGHAYRPQPSAAASGGNRSNSMRGQQAPYTHSDKDEQLYNLVSDLSNACRKDSNANALKDYNLIETLEKSAKDILARRNSQDPVGGNNIDVPPDSIQKRRRLSVEANDDSDETASPSTVNTTPRFQTIKRPVENPPKRYNMPTFFTSMPPRQGSNGTLATPPSSQCSVPEPNASSNPSVKSSATVDFQEFSDNEDNDVPSFMRETISRETYSRETAVYTREALCMDDLSLDEISMIAPGQEDVHRKRQHDAMASHDTTKRPSAAPQPMDIQNIMDQAKGSVDPVYTHSATASSSSLLREAPSSSSATSSLSASSFSSINGKEPDFVYTHLGSKLKSDPRSRSGSKDRSRRGSVDDKRRQNSMTASKLISINMRSNPTFCANSSTTTLQTSSRAQMRSQTMLETSTSTSWPIGKTSKTLSSSSTASSVSKPAAAASSQPAVSPPAKTSKTLSSSFIASSLQQSSKPAAASSQPGVSAPAKAIKTRTSTTSSTVPTTTPLPKEVTVVRRDVSNKPDATSVKPPRKEFSLDDPILDQQPRPVEVPATVAVPAPAPPSVEMLQKLEQLELQLAAKNAECARLATELSSQDAQWKVQFAASDTAYKGLEASVAALATDKQALTAQLANLEARIPSGELSTSNRIVWHLREILREEEADNKMESAKASRIAALVNRFEKSNAQVQADFAQQLRHEIKSIGLTRASASLSVDSATTNQTATVVEQLEERIARHEATIVALTREAQNSQAQLDLALQTAVDRDQDVMQLESKLTSMHLESSPDHASASSVAASQKAAILRLEASVAALEEVVAQRDDEKAELESHVRELTRATQSDSTTQDMEHLQTQVKRLQAELEAKAHELDVLHSATPTRESPSVLLNDSFLSVRKSVRFEDDEDSGKWRQQVRKLEAEVAEMRVALYERTCDVNALKHEVLANVETIEHLSSDFAKRVEVGAGNAMEKMDMFLFEQVCAKHKEVEELVAELERKDDEIKELLARPSSTHNFDQQVEQLQTKCVELSAQLKVAMEQNALLTQETQFQARSIESKQNQIKSLLELMQSKEHELAELDEALATAEMQVEYLKHQYNVTFTAEEEDRFAAAYREGGRRSSMSHRRESATYPPNIAPYFTSSAMMNDEGYDEYDRPPIERMSGQSGGSSTILSTAAMSSPTTSLSVADVDFGGSPRFSCLSIGSRDSIASSRTSEWGLEF</sequence>
<feature type="compositionally biased region" description="Basic and acidic residues" evidence="2">
    <location>
        <begin position="343"/>
        <end position="367"/>
    </location>
</feature>
<evidence type="ECO:0000256" key="2">
    <source>
        <dbReference type="SAM" id="MobiDB-lite"/>
    </source>
</evidence>